<organism evidence="2 3">
    <name type="scientific">Micromonospora craterilacus</name>
    <dbReference type="NCBI Taxonomy" id="1655439"/>
    <lineage>
        <taxon>Bacteria</taxon>
        <taxon>Bacillati</taxon>
        <taxon>Actinomycetota</taxon>
        <taxon>Actinomycetes</taxon>
        <taxon>Micromonosporales</taxon>
        <taxon>Micromonosporaceae</taxon>
        <taxon>Micromonospora</taxon>
    </lineage>
</organism>
<name>A0A2W2FCV2_9ACTN</name>
<protein>
    <submittedName>
        <fullName evidence="2">Serine hydrolase</fullName>
    </submittedName>
</protein>
<comment type="caution">
    <text evidence="2">The sequence shown here is derived from an EMBL/GenBank/DDBJ whole genome shotgun (WGS) entry which is preliminary data.</text>
</comment>
<dbReference type="GO" id="GO:0016787">
    <property type="term" value="F:hydrolase activity"/>
    <property type="evidence" value="ECO:0007669"/>
    <property type="project" value="UniProtKB-KW"/>
</dbReference>
<evidence type="ECO:0000259" key="1">
    <source>
        <dbReference type="Pfam" id="PF00144"/>
    </source>
</evidence>
<feature type="domain" description="Beta-lactamase-related" evidence="1">
    <location>
        <begin position="22"/>
        <end position="402"/>
    </location>
</feature>
<evidence type="ECO:0000313" key="2">
    <source>
        <dbReference type="EMBL" id="PZG19437.1"/>
    </source>
</evidence>
<accession>A0A2W2FCV2</accession>
<dbReference type="EMBL" id="POTY01000056">
    <property type="protein sequence ID" value="PZG19437.1"/>
    <property type="molecule type" value="Genomic_DNA"/>
</dbReference>
<proteinExistence type="predicted"/>
<dbReference type="Pfam" id="PF00144">
    <property type="entry name" value="Beta-lactamase"/>
    <property type="match status" value="1"/>
</dbReference>
<gene>
    <name evidence="2" type="ORF">C1I95_11605</name>
</gene>
<dbReference type="PANTHER" id="PTHR43283:SF3">
    <property type="entry name" value="BETA-LACTAMASE FAMILY PROTEIN (AFU_ORTHOLOGUE AFUA_5G07500)"/>
    <property type="match status" value="1"/>
</dbReference>
<sequence>MSMAGSIEPQQVGFDPARLARIDEHFGRYVDDGRLAGFQVVVTRRGEIAHSSAYGLRDREAGAPVEADTLWRIYSMTKPITSLAAMMLWEEGHFELTDEVGRWLPEFADMRVYSKGSTLKPYTVPAVEPIRVWHLLTHTAGLTYGFMQTSVVDGLYRAAGYDLYPPAGVDLATACRAFGELPLLFQPGTAWGYSVASDVLGRLIEVVSGQSLDTFLTERILRPLDMTDTRWYVDGADAARLAALYVPDPATGRAVRHDALGGLAYEKPALLSGGGGLISSAADYHRFTQLLLRGGELDGVRLLGPRTVRFMTRNHLPGGQDLGTLSTGGFAETTLDGIGFGLGFAVVADPIPSRVPSSLGEYYWGGVASTAFWVDPAEQITAMFFTQLMPSSTWPIRPQLRQLVYSALID</sequence>
<keyword evidence="2" id="KW-0378">Hydrolase</keyword>
<dbReference type="InterPro" id="IPR001466">
    <property type="entry name" value="Beta-lactam-related"/>
</dbReference>
<dbReference type="Proteomes" id="UP000248924">
    <property type="component" value="Unassembled WGS sequence"/>
</dbReference>
<reference evidence="2 3" key="1">
    <citation type="submission" date="2018-01" db="EMBL/GenBank/DDBJ databases">
        <title>Draft genome sequence of Jishengella sp. NA12.</title>
        <authorList>
            <person name="Sahin N."/>
            <person name="Ay H."/>
            <person name="Saygin H."/>
        </authorList>
    </citation>
    <scope>NUCLEOTIDE SEQUENCE [LARGE SCALE GENOMIC DNA]</scope>
    <source>
        <strain evidence="2 3">NA12</strain>
    </source>
</reference>
<dbReference type="Gene3D" id="3.40.710.10">
    <property type="entry name" value="DD-peptidase/beta-lactamase superfamily"/>
    <property type="match status" value="1"/>
</dbReference>
<dbReference type="PANTHER" id="PTHR43283">
    <property type="entry name" value="BETA-LACTAMASE-RELATED"/>
    <property type="match status" value="1"/>
</dbReference>
<evidence type="ECO:0000313" key="3">
    <source>
        <dbReference type="Proteomes" id="UP000248924"/>
    </source>
</evidence>
<keyword evidence="3" id="KW-1185">Reference proteome</keyword>
<dbReference type="OrthoDB" id="4281716at2"/>
<dbReference type="InterPro" id="IPR012338">
    <property type="entry name" value="Beta-lactam/transpept-like"/>
</dbReference>
<dbReference type="AlphaFoldDB" id="A0A2W2FCV2"/>
<dbReference type="SUPFAM" id="SSF56601">
    <property type="entry name" value="beta-lactamase/transpeptidase-like"/>
    <property type="match status" value="1"/>
</dbReference>
<dbReference type="InterPro" id="IPR050789">
    <property type="entry name" value="Diverse_Enzym_Activities"/>
</dbReference>